<evidence type="ECO:0000256" key="1">
    <source>
        <dbReference type="SAM" id="MobiDB-lite"/>
    </source>
</evidence>
<name>J9FSC8_9ZZZZ</name>
<comment type="caution">
    <text evidence="2">The sequence shown here is derived from an EMBL/GenBank/DDBJ whole genome shotgun (WGS) entry which is preliminary data.</text>
</comment>
<feature type="non-terminal residue" evidence="2">
    <location>
        <position position="23"/>
    </location>
</feature>
<proteinExistence type="predicted"/>
<evidence type="ECO:0000313" key="2">
    <source>
        <dbReference type="EMBL" id="EJW97408.1"/>
    </source>
</evidence>
<organism evidence="2">
    <name type="scientific">gut metagenome</name>
    <dbReference type="NCBI Taxonomy" id="749906"/>
    <lineage>
        <taxon>unclassified sequences</taxon>
        <taxon>metagenomes</taxon>
        <taxon>organismal metagenomes</taxon>
    </lineage>
</organism>
<protein>
    <submittedName>
        <fullName evidence="2">Uncharacterized protein</fullName>
    </submittedName>
</protein>
<feature type="region of interest" description="Disordered" evidence="1">
    <location>
        <begin position="1"/>
        <end position="23"/>
    </location>
</feature>
<dbReference type="EMBL" id="AMCI01004777">
    <property type="protein sequence ID" value="EJW97408.1"/>
    <property type="molecule type" value="Genomic_DNA"/>
</dbReference>
<accession>J9FSC8</accession>
<reference evidence="2" key="1">
    <citation type="journal article" date="2012" name="PLoS ONE">
        <title>Gene sets for utilization of primary and secondary nutrition supplies in the distal gut of endangered iberian lynx.</title>
        <authorList>
            <person name="Alcaide M."/>
            <person name="Messina E."/>
            <person name="Richter M."/>
            <person name="Bargiela R."/>
            <person name="Peplies J."/>
            <person name="Huws S.A."/>
            <person name="Newbold C.J."/>
            <person name="Golyshin P.N."/>
            <person name="Simon M.A."/>
            <person name="Lopez G."/>
            <person name="Yakimov M.M."/>
            <person name="Ferrer M."/>
        </authorList>
    </citation>
    <scope>NUCLEOTIDE SEQUENCE</scope>
</reference>
<sequence>MASQPIGANRETSETIPCSRVIS</sequence>
<dbReference type="AlphaFoldDB" id="J9FSC8"/>
<gene>
    <name evidence="2" type="ORF">EVA_14487</name>
</gene>